<dbReference type="Proteomes" id="UP000018850">
    <property type="component" value="Unassembled WGS sequence"/>
</dbReference>
<dbReference type="STRING" id="376730.SAMN04487906_0738"/>
<name>W2UPH9_9FLAO</name>
<evidence type="ECO:0000313" key="2">
    <source>
        <dbReference type="EMBL" id="ETN95898.1"/>
    </source>
</evidence>
<dbReference type="eggNOG" id="COG1413">
    <property type="taxonomic scope" value="Bacteria"/>
</dbReference>
<keyword evidence="1" id="KW-0812">Transmembrane</keyword>
<evidence type="ECO:0008006" key="4">
    <source>
        <dbReference type="Google" id="ProtNLM"/>
    </source>
</evidence>
<sequence length="357" mass="41593">MNLLDSIIYIIIPLLFIFFIGVVLLIIYSRIIYSKRLKTRQKVKDEIETFLAIDVFNSTNEGELKNSLHHFLSTIPFDKNWCKDIFLKKLIDFGENVKGEVANKLLDIYVFTNLHKYSLGFIQSSSWYKKSIGFYHFQAMGFSHGQRYVKPYLEHKNNKLRSNAYITFLYLNTEPLDFLIDYKYPILEASEHKVVNILYEKKPPMPNNIDDWLGAGNPSIVKLGIKIMVFYNYTGASEKIIKLLNSVFDTIRFEAYIAVKELYLFEAEVSLTDRLKSEKEKKNVLALLEALAVVGTDFSLVFLHDFIKKDAIDGDLKLAAVRCLHEINTDYLNHSFRRNEEIQRIKNHIKSPYILSV</sequence>
<keyword evidence="3" id="KW-1185">Reference proteome</keyword>
<reference evidence="2 3" key="2">
    <citation type="journal article" date="2016" name="Genome Announc.">
        <title>Draft Genome Sequence of Zhouia amylolytica AD3, Isolated from Tidal Flat Sediment.</title>
        <authorList>
            <person name="Jia B."/>
            <person name="Jin H.M."/>
            <person name="Lee H.J."/>
            <person name="Jeon C.O."/>
        </authorList>
    </citation>
    <scope>NUCLEOTIDE SEQUENCE [LARGE SCALE GENOMIC DNA]</scope>
    <source>
        <strain evidence="2 3">AD3</strain>
    </source>
</reference>
<evidence type="ECO:0000256" key="1">
    <source>
        <dbReference type="SAM" id="Phobius"/>
    </source>
</evidence>
<proteinExistence type="predicted"/>
<feature type="transmembrane region" description="Helical" evidence="1">
    <location>
        <begin position="6"/>
        <end position="28"/>
    </location>
</feature>
<keyword evidence="1" id="KW-1133">Transmembrane helix</keyword>
<gene>
    <name evidence="2" type="ORF">P278_16200</name>
</gene>
<evidence type="ECO:0000313" key="3">
    <source>
        <dbReference type="Proteomes" id="UP000018850"/>
    </source>
</evidence>
<protein>
    <recommendedName>
        <fullName evidence="4">HEAT repeat domain-containing protein</fullName>
    </recommendedName>
</protein>
<keyword evidence="1" id="KW-0472">Membrane</keyword>
<dbReference type="EMBL" id="AYXY01000019">
    <property type="protein sequence ID" value="ETN95898.1"/>
    <property type="molecule type" value="Genomic_DNA"/>
</dbReference>
<dbReference type="AlphaFoldDB" id="W2UPH9"/>
<reference evidence="3" key="1">
    <citation type="submission" date="2013-11" db="EMBL/GenBank/DDBJ databases">
        <title>Draft genome sequence from a member of Zhouia, isolated tidal flat.</title>
        <authorList>
            <person name="Jin H."/>
            <person name="Jeon C.O."/>
        </authorList>
    </citation>
    <scope>NUCLEOTIDE SEQUENCE [LARGE SCALE GENOMIC DNA]</scope>
    <source>
        <strain evidence="3">AD3</strain>
    </source>
</reference>
<organism evidence="2 3">
    <name type="scientific">Zhouia amylolytica AD3</name>
    <dbReference type="NCBI Taxonomy" id="1286632"/>
    <lineage>
        <taxon>Bacteria</taxon>
        <taxon>Pseudomonadati</taxon>
        <taxon>Bacteroidota</taxon>
        <taxon>Flavobacteriia</taxon>
        <taxon>Flavobacteriales</taxon>
        <taxon>Flavobacteriaceae</taxon>
        <taxon>Zhouia</taxon>
    </lineage>
</organism>
<comment type="caution">
    <text evidence="2">The sequence shown here is derived from an EMBL/GenBank/DDBJ whole genome shotgun (WGS) entry which is preliminary data.</text>
</comment>
<accession>W2UPH9</accession>